<evidence type="ECO:0000259" key="2">
    <source>
        <dbReference type="Pfam" id="PF15903"/>
    </source>
</evidence>
<dbReference type="AlphaFoldDB" id="A0AAD3N8V9"/>
<dbReference type="InterPro" id="IPR016024">
    <property type="entry name" value="ARM-type_fold"/>
</dbReference>
<evidence type="ECO:0000313" key="3">
    <source>
        <dbReference type="EMBL" id="GLD67145.1"/>
    </source>
</evidence>
<evidence type="ECO:0000313" key="4">
    <source>
        <dbReference type="Proteomes" id="UP001279410"/>
    </source>
</evidence>
<keyword evidence="4" id="KW-1185">Reference proteome</keyword>
<name>A0AAD3N8V9_LATJO</name>
<dbReference type="PANTHER" id="PTHR15829">
    <property type="entry name" value="PROTEIN KINASE PKN/PRK1, EFFECTOR"/>
    <property type="match status" value="1"/>
</dbReference>
<dbReference type="Proteomes" id="UP001279410">
    <property type="component" value="Unassembled WGS sequence"/>
</dbReference>
<protein>
    <submittedName>
        <fullName evidence="3">Protein FAM65A isoform X1</fullName>
    </submittedName>
</protein>
<reference evidence="3" key="1">
    <citation type="submission" date="2022-08" db="EMBL/GenBank/DDBJ databases">
        <title>Genome sequencing of akame (Lates japonicus).</title>
        <authorList>
            <person name="Hashiguchi Y."/>
            <person name="Takahashi H."/>
        </authorList>
    </citation>
    <scope>NUCLEOTIDE SEQUENCE</scope>
    <source>
        <strain evidence="3">Kochi</strain>
    </source>
</reference>
<comment type="caution">
    <text evidence="3">The sequence shown here is derived from an EMBL/GenBank/DDBJ whole genome shotgun (WGS) entry which is preliminary data.</text>
</comment>
<dbReference type="InterPro" id="IPR031780">
    <property type="entry name" value="FAM65_N"/>
</dbReference>
<comment type="similarity">
    <text evidence="1">Belongs to the RIPOR family.</text>
</comment>
<dbReference type="SUPFAM" id="SSF48371">
    <property type="entry name" value="ARM repeat"/>
    <property type="match status" value="1"/>
</dbReference>
<dbReference type="PANTHER" id="PTHR15829:SF1">
    <property type="entry name" value="RHO FAMILY-INTERACTING CELL POLARIZATION REGULATOR 1"/>
    <property type="match status" value="1"/>
</dbReference>
<gene>
    <name evidence="3" type="ORF">AKAME5_001851000</name>
</gene>
<accession>A0AAD3N8V9</accession>
<dbReference type="InterPro" id="IPR011989">
    <property type="entry name" value="ARM-like"/>
</dbReference>
<dbReference type="InterPro" id="IPR026136">
    <property type="entry name" value="RIPOR3"/>
</dbReference>
<dbReference type="Pfam" id="PF15903">
    <property type="entry name" value="PL48"/>
    <property type="match status" value="1"/>
</dbReference>
<dbReference type="Gene3D" id="1.25.10.10">
    <property type="entry name" value="Leucine-rich Repeat Variant"/>
    <property type="match status" value="1"/>
</dbReference>
<sequence>MCRLPLPCLNWDSDRDVEPLQGSPSRTLSTMSLSVRPVRRLTSRSITRSQSFTGVNTYDKPYRNLSVFSTPGLSRKPSRASRMFTMSTKSNPPPKVPQPERLDQVYEALKKGLQSYLQVHQMDLDNLSRQMKESKRNSRLGFLYELDKRLGMFGPLRCGEMYALDRLLREARVLEIIRRITKETPDASDSLLKRLASCDQDVIVNTLRRPAECSLRREGLHAVAKLLKDPRGKVSASASSVLRSLAAQPRQREQVRGYCTQCICTKCVCLGPSCLELLEDENVDTRVCGCKALACLKAKESIDQLVYLCRTDKEEVRDAAKQTLLVLGEEGKMAHRHVETSQDSIPRLFAPGSMASTAF</sequence>
<evidence type="ECO:0000256" key="1">
    <source>
        <dbReference type="ARBA" id="ARBA00005744"/>
    </source>
</evidence>
<proteinExistence type="inferred from homology"/>
<feature type="domain" description="FAM65 N-terminal" evidence="2">
    <location>
        <begin position="46"/>
        <end position="150"/>
    </location>
</feature>
<dbReference type="EMBL" id="BRZM01000104">
    <property type="protein sequence ID" value="GLD67145.1"/>
    <property type="molecule type" value="Genomic_DNA"/>
</dbReference>
<organism evidence="3 4">
    <name type="scientific">Lates japonicus</name>
    <name type="common">Japanese lates</name>
    <dbReference type="NCBI Taxonomy" id="270547"/>
    <lineage>
        <taxon>Eukaryota</taxon>
        <taxon>Metazoa</taxon>
        <taxon>Chordata</taxon>
        <taxon>Craniata</taxon>
        <taxon>Vertebrata</taxon>
        <taxon>Euteleostomi</taxon>
        <taxon>Actinopterygii</taxon>
        <taxon>Neopterygii</taxon>
        <taxon>Teleostei</taxon>
        <taxon>Neoteleostei</taxon>
        <taxon>Acanthomorphata</taxon>
        <taxon>Carangaria</taxon>
        <taxon>Carangaria incertae sedis</taxon>
        <taxon>Centropomidae</taxon>
        <taxon>Lates</taxon>
    </lineage>
</organism>